<proteinExistence type="predicted"/>
<dbReference type="Pfam" id="PF23753">
    <property type="entry name" value="TPR_WDR11"/>
    <property type="match status" value="1"/>
</dbReference>
<accession>A0ABP0TQW3</accession>
<reference evidence="2" key="1">
    <citation type="submission" date="2024-02" db="EMBL/GenBank/DDBJ databases">
        <authorList>
            <consortium name="ELIXIR-Norway"/>
            <consortium name="Elixir Norway"/>
        </authorList>
    </citation>
    <scope>NUCLEOTIDE SEQUENCE</scope>
</reference>
<gene>
    <name evidence="2" type="ORF">CSSPTR1EN2_LOCUS6580</name>
</gene>
<evidence type="ECO:0000313" key="2">
    <source>
        <dbReference type="EMBL" id="CAK9202784.1"/>
    </source>
</evidence>
<protein>
    <recommendedName>
        <fullName evidence="1">WDR11 TPR domain-containing protein</fullName>
    </recommendedName>
</protein>
<evidence type="ECO:0000313" key="3">
    <source>
        <dbReference type="Proteomes" id="UP001497512"/>
    </source>
</evidence>
<evidence type="ECO:0000259" key="1">
    <source>
        <dbReference type="Pfam" id="PF23753"/>
    </source>
</evidence>
<organism evidence="2 3">
    <name type="scientific">Sphagnum troendelagicum</name>
    <dbReference type="NCBI Taxonomy" id="128251"/>
    <lineage>
        <taxon>Eukaryota</taxon>
        <taxon>Viridiplantae</taxon>
        <taxon>Streptophyta</taxon>
        <taxon>Embryophyta</taxon>
        <taxon>Bryophyta</taxon>
        <taxon>Sphagnophytina</taxon>
        <taxon>Sphagnopsida</taxon>
        <taxon>Sphagnales</taxon>
        <taxon>Sphagnaceae</taxon>
        <taxon>Sphagnum</taxon>
    </lineage>
</organism>
<feature type="domain" description="WDR11 TPR" evidence="1">
    <location>
        <begin position="22"/>
        <end position="104"/>
    </location>
</feature>
<sequence>MCLLQGDDAVCCSRSINGSSGHIRKANQPDTAAMFLLACHEAKVSARASMNAAAAFKDCPPMIVHSKASANTLDLPSKLPQHLEEIQALCEYYGQYQRLLAHMCIGITSFVD</sequence>
<dbReference type="Proteomes" id="UP001497512">
    <property type="component" value="Chromosome 13"/>
</dbReference>
<name>A0ABP0TQW3_9BRYO</name>
<dbReference type="EMBL" id="OZ019905">
    <property type="protein sequence ID" value="CAK9202784.1"/>
    <property type="molecule type" value="Genomic_DNA"/>
</dbReference>
<keyword evidence="3" id="KW-1185">Reference proteome</keyword>
<dbReference type="InterPro" id="IPR057854">
    <property type="entry name" value="TPR_WDR11"/>
</dbReference>